<keyword evidence="1" id="KW-0812">Transmembrane</keyword>
<dbReference type="EMBL" id="CP031222">
    <property type="protein sequence ID" value="AXI03896.1"/>
    <property type="molecule type" value="Genomic_DNA"/>
</dbReference>
<dbReference type="KEGG" id="mbah:HYN46_14240"/>
<keyword evidence="1" id="KW-0472">Membrane</keyword>
<evidence type="ECO:0000256" key="1">
    <source>
        <dbReference type="SAM" id="Phobius"/>
    </source>
</evidence>
<organism evidence="2 3">
    <name type="scientific">Aquirhabdus parva</name>
    <dbReference type="NCBI Taxonomy" id="2283318"/>
    <lineage>
        <taxon>Bacteria</taxon>
        <taxon>Pseudomonadati</taxon>
        <taxon>Pseudomonadota</taxon>
        <taxon>Gammaproteobacteria</taxon>
        <taxon>Moraxellales</taxon>
        <taxon>Moraxellaceae</taxon>
        <taxon>Aquirhabdus</taxon>
    </lineage>
</organism>
<protein>
    <submittedName>
        <fullName evidence="2">Uncharacterized protein</fullName>
    </submittedName>
</protein>
<sequence>MTVETRKVFKVTSKDIGISVMIAVVVMLIVYHVLGLMFVGTARISVMMILILLYLLTFVPYWMERVIITPHAVIQVKLFDRKLIPMDLILNVERGMGSSVGFETLLHGSFNFLLSLFLGTATGGGSSALLFRTREELIELSGLLVEGQLGEIQEYVMENMKTYYPENYDAMKMAEAQREREEVKKFWSQ</sequence>
<gene>
    <name evidence="2" type="ORF">HYN46_14240</name>
</gene>
<keyword evidence="3" id="KW-1185">Reference proteome</keyword>
<name>A0A345P9D7_9GAMM</name>
<dbReference type="AlphaFoldDB" id="A0A345P9D7"/>
<accession>A0A345P9D7</accession>
<reference evidence="2 3" key="1">
    <citation type="submission" date="2018-07" db="EMBL/GenBank/DDBJ databases">
        <title>Genome sequencing of Moraxellaceae gen. HYN0046.</title>
        <authorList>
            <person name="Kim M."/>
            <person name="Yi H."/>
        </authorList>
    </citation>
    <scope>NUCLEOTIDE SEQUENCE [LARGE SCALE GENOMIC DNA]</scope>
    <source>
        <strain evidence="2 3">HYN0046</strain>
    </source>
</reference>
<dbReference type="Proteomes" id="UP000253940">
    <property type="component" value="Chromosome"/>
</dbReference>
<proteinExistence type="predicted"/>
<evidence type="ECO:0000313" key="2">
    <source>
        <dbReference type="EMBL" id="AXI03896.1"/>
    </source>
</evidence>
<keyword evidence="1" id="KW-1133">Transmembrane helix</keyword>
<feature type="transmembrane region" description="Helical" evidence="1">
    <location>
        <begin position="46"/>
        <end position="63"/>
    </location>
</feature>
<feature type="transmembrane region" description="Helical" evidence="1">
    <location>
        <begin position="16"/>
        <end position="39"/>
    </location>
</feature>
<evidence type="ECO:0000313" key="3">
    <source>
        <dbReference type="Proteomes" id="UP000253940"/>
    </source>
</evidence>